<evidence type="ECO:0000313" key="1">
    <source>
        <dbReference type="EMBL" id="KKK94769.1"/>
    </source>
</evidence>
<comment type="caution">
    <text evidence="1">The sequence shown here is derived from an EMBL/GenBank/DDBJ whole genome shotgun (WGS) entry which is preliminary data.</text>
</comment>
<dbReference type="EMBL" id="LAZR01047203">
    <property type="protein sequence ID" value="KKK94769.1"/>
    <property type="molecule type" value="Genomic_DNA"/>
</dbReference>
<name>A0A0F9BWF8_9ZZZZ</name>
<gene>
    <name evidence="1" type="ORF">LCGC14_2679550</name>
</gene>
<organism evidence="1">
    <name type="scientific">marine sediment metagenome</name>
    <dbReference type="NCBI Taxonomy" id="412755"/>
    <lineage>
        <taxon>unclassified sequences</taxon>
        <taxon>metagenomes</taxon>
        <taxon>ecological metagenomes</taxon>
    </lineage>
</organism>
<sequence>MTDEVILFHDVIVAVSADGAAFLISSTDERLCNFMEEGSLFEDNVEWETMPLFPTEPGVYSMTIEYQFNQGYSEGHLSPGESTWDFIPSNIKIRALTILGDE</sequence>
<protein>
    <submittedName>
        <fullName evidence="1">Uncharacterized protein</fullName>
    </submittedName>
</protein>
<proteinExistence type="predicted"/>
<reference evidence="1" key="1">
    <citation type="journal article" date="2015" name="Nature">
        <title>Complex archaea that bridge the gap between prokaryotes and eukaryotes.</title>
        <authorList>
            <person name="Spang A."/>
            <person name="Saw J.H."/>
            <person name="Jorgensen S.L."/>
            <person name="Zaremba-Niedzwiedzka K."/>
            <person name="Martijn J."/>
            <person name="Lind A.E."/>
            <person name="van Eijk R."/>
            <person name="Schleper C."/>
            <person name="Guy L."/>
            <person name="Ettema T.J."/>
        </authorList>
    </citation>
    <scope>NUCLEOTIDE SEQUENCE</scope>
</reference>
<dbReference type="AlphaFoldDB" id="A0A0F9BWF8"/>
<accession>A0A0F9BWF8</accession>